<dbReference type="EMBL" id="BJWL01000009">
    <property type="protein sequence ID" value="GFY93963.1"/>
    <property type="molecule type" value="Genomic_DNA"/>
</dbReference>
<dbReference type="OrthoDB" id="773033at2759"/>
<gene>
    <name evidence="2" type="ORF">Acr_09g0004090</name>
</gene>
<sequence>MCHRLSYSSYTQGQTTYRCRHQTPPPPFPSHVPPRPPPRGHAPPHHALSTSKATTQQKNTRSRSGGDQYHCGNKYYCYNTNISYHQDPHHSEAVADCIEFIKKSAANTPDESRDSIASDRGSAGGGLSGAGYVMY</sequence>
<reference evidence="2 3" key="1">
    <citation type="submission" date="2019-07" db="EMBL/GenBank/DDBJ databases">
        <title>De Novo Assembly of kiwifruit Actinidia rufa.</title>
        <authorList>
            <person name="Sugita-Konishi S."/>
            <person name="Sato K."/>
            <person name="Mori E."/>
            <person name="Abe Y."/>
            <person name="Kisaki G."/>
            <person name="Hamano K."/>
            <person name="Suezawa K."/>
            <person name="Otani M."/>
            <person name="Fukuda T."/>
            <person name="Manabe T."/>
            <person name="Gomi K."/>
            <person name="Tabuchi M."/>
            <person name="Akimitsu K."/>
            <person name="Kataoka I."/>
        </authorList>
    </citation>
    <scope>NUCLEOTIDE SEQUENCE [LARGE SCALE GENOMIC DNA]</scope>
    <source>
        <strain evidence="3">cv. Fuchu</strain>
    </source>
</reference>
<dbReference type="AlphaFoldDB" id="A0A7J0F5S9"/>
<keyword evidence="3" id="KW-1185">Reference proteome</keyword>
<dbReference type="PANTHER" id="PTHR35111:SF1">
    <property type="entry name" value="OS04G0115900 PROTEIN"/>
    <property type="match status" value="1"/>
</dbReference>
<comment type="caution">
    <text evidence="2">The sequence shown here is derived from an EMBL/GenBank/DDBJ whole genome shotgun (WGS) entry which is preliminary data.</text>
</comment>
<protein>
    <submittedName>
        <fullName evidence="2">Uncharacterized protein</fullName>
    </submittedName>
</protein>
<evidence type="ECO:0000313" key="2">
    <source>
        <dbReference type="EMBL" id="GFY93963.1"/>
    </source>
</evidence>
<feature type="compositionally biased region" description="Polar residues" evidence="1">
    <location>
        <begin position="1"/>
        <end position="17"/>
    </location>
</feature>
<dbReference type="PANTHER" id="PTHR35111">
    <property type="entry name" value="F10A5.9-RELATED"/>
    <property type="match status" value="1"/>
</dbReference>
<feature type="compositionally biased region" description="Pro residues" evidence="1">
    <location>
        <begin position="23"/>
        <end position="41"/>
    </location>
</feature>
<name>A0A7J0F5S9_9ERIC</name>
<accession>A0A7J0F5S9</accession>
<evidence type="ECO:0000256" key="1">
    <source>
        <dbReference type="SAM" id="MobiDB-lite"/>
    </source>
</evidence>
<feature type="compositionally biased region" description="Polar residues" evidence="1">
    <location>
        <begin position="48"/>
        <end position="65"/>
    </location>
</feature>
<proteinExistence type="predicted"/>
<organism evidence="2 3">
    <name type="scientific">Actinidia rufa</name>
    <dbReference type="NCBI Taxonomy" id="165716"/>
    <lineage>
        <taxon>Eukaryota</taxon>
        <taxon>Viridiplantae</taxon>
        <taxon>Streptophyta</taxon>
        <taxon>Embryophyta</taxon>
        <taxon>Tracheophyta</taxon>
        <taxon>Spermatophyta</taxon>
        <taxon>Magnoliopsida</taxon>
        <taxon>eudicotyledons</taxon>
        <taxon>Gunneridae</taxon>
        <taxon>Pentapetalae</taxon>
        <taxon>asterids</taxon>
        <taxon>Ericales</taxon>
        <taxon>Actinidiaceae</taxon>
        <taxon>Actinidia</taxon>
    </lineage>
</organism>
<feature type="region of interest" description="Disordered" evidence="1">
    <location>
        <begin position="1"/>
        <end position="71"/>
    </location>
</feature>
<evidence type="ECO:0000313" key="3">
    <source>
        <dbReference type="Proteomes" id="UP000585474"/>
    </source>
</evidence>
<dbReference type="Proteomes" id="UP000585474">
    <property type="component" value="Unassembled WGS sequence"/>
</dbReference>
<feature type="region of interest" description="Disordered" evidence="1">
    <location>
        <begin position="105"/>
        <end position="135"/>
    </location>
</feature>